<dbReference type="PANTHER" id="PTHR46910">
    <property type="entry name" value="TRANSCRIPTION FACTOR PDR1"/>
    <property type="match status" value="1"/>
</dbReference>
<dbReference type="AlphaFoldDB" id="A0A0D1WMC3"/>
<dbReference type="GO" id="GO:0003677">
    <property type="term" value="F:DNA binding"/>
    <property type="evidence" value="ECO:0007669"/>
    <property type="project" value="UniProtKB-KW"/>
</dbReference>
<comment type="subcellular location">
    <subcellularLocation>
        <location evidence="1">Nucleus</location>
    </subcellularLocation>
</comment>
<sequence length="614" mass="69809">MPSEKRRPRDAASTTTTDQDASAHSGESQETKELRFEIQRLRSEMELFMRSHRNVTGQVESPRDYEAQQDLPGNYSLADPSGEGASGTVALDCSPLGAQTDTFELPNSWSNPIALASQVRSVVPSNNRKKRGVTHTTFTLSLPPPTILQKLIDGFFSEYQTYFPYIRRTFFQERMTDILRGYPYTEQHTTIAVEFAHCYIFALLCNMMAISESVHSKPLAVETLGFEYYLQGLRLMQHFQGSVQDCLELAVYHTVAANFLIQSERLRLAAKEITLAIHVALSAGLNDETRWEREAEEIADRTGFWWALFYLDRRIHQKCGIPYILRENDINVGEPDIKTCPDLDETECHLLKSMYSYAKLWTSIWDANFAAKASSKEPNWHDIRVQDAHITISYDSVWPGLQWDTWRVQEYLSGDNAEIRIRQRLIVYLRFQFLRLGIRHRRITSGIGDAERRMSNYQLACDIIRACEAFVNTALPLFPFGYVLTTSLVECLSILVREDREASACMDNASLDEAIKSASTLLRTLARSAGWGRRACATLQPVLRPQVSGIDSVLAGTSDMPEGRMNDADPHRFDSFPNIPNDFFYGFADNDFDSVARTFDDIWLPSRLSGGPFI</sequence>
<reference evidence="7 8" key="1">
    <citation type="submission" date="2015-01" db="EMBL/GenBank/DDBJ databases">
        <title>The Genome Sequence of Exophiala mesophila CBS40295.</title>
        <authorList>
            <consortium name="The Broad Institute Genomics Platform"/>
            <person name="Cuomo C."/>
            <person name="de Hoog S."/>
            <person name="Gorbushina A."/>
            <person name="Stielow B."/>
            <person name="Teixiera M."/>
            <person name="Abouelleil A."/>
            <person name="Chapman S.B."/>
            <person name="Priest M."/>
            <person name="Young S.K."/>
            <person name="Wortman J."/>
            <person name="Nusbaum C."/>
            <person name="Birren B."/>
        </authorList>
    </citation>
    <scope>NUCLEOTIDE SEQUENCE [LARGE SCALE GENOMIC DNA]</scope>
    <source>
        <strain evidence="7 8">CBS 40295</strain>
    </source>
</reference>
<keyword evidence="4" id="KW-0539">Nucleus</keyword>
<dbReference type="EMBL" id="KN847524">
    <property type="protein sequence ID" value="KIV90160.1"/>
    <property type="molecule type" value="Genomic_DNA"/>
</dbReference>
<dbReference type="VEuPathDB" id="FungiDB:PV10_07494"/>
<dbReference type="HOGENOM" id="CLU_444830_0_0_1"/>
<gene>
    <name evidence="7" type="ORF">PV10_07494</name>
</gene>
<feature type="domain" description="Xylanolytic transcriptional activator regulatory" evidence="6">
    <location>
        <begin position="269"/>
        <end position="341"/>
    </location>
</feature>
<evidence type="ECO:0000256" key="3">
    <source>
        <dbReference type="ARBA" id="ARBA00023125"/>
    </source>
</evidence>
<evidence type="ECO:0000256" key="5">
    <source>
        <dbReference type="SAM" id="MobiDB-lite"/>
    </source>
</evidence>
<evidence type="ECO:0000256" key="1">
    <source>
        <dbReference type="ARBA" id="ARBA00004123"/>
    </source>
</evidence>
<keyword evidence="3" id="KW-0238">DNA-binding</keyword>
<protein>
    <recommendedName>
        <fullName evidence="6">Xylanolytic transcriptional activator regulatory domain-containing protein</fullName>
    </recommendedName>
</protein>
<organism evidence="7 8">
    <name type="scientific">Exophiala mesophila</name>
    <name type="common">Black yeast-like fungus</name>
    <dbReference type="NCBI Taxonomy" id="212818"/>
    <lineage>
        <taxon>Eukaryota</taxon>
        <taxon>Fungi</taxon>
        <taxon>Dikarya</taxon>
        <taxon>Ascomycota</taxon>
        <taxon>Pezizomycotina</taxon>
        <taxon>Eurotiomycetes</taxon>
        <taxon>Chaetothyriomycetidae</taxon>
        <taxon>Chaetothyriales</taxon>
        <taxon>Herpotrichiellaceae</taxon>
        <taxon>Exophiala</taxon>
    </lineage>
</organism>
<dbReference type="GO" id="GO:0006351">
    <property type="term" value="P:DNA-templated transcription"/>
    <property type="evidence" value="ECO:0007669"/>
    <property type="project" value="InterPro"/>
</dbReference>
<accession>A0A0D1WMC3</accession>
<feature type="region of interest" description="Disordered" evidence="5">
    <location>
        <begin position="1"/>
        <end position="33"/>
    </location>
</feature>
<feature type="compositionally biased region" description="Low complexity" evidence="5">
    <location>
        <begin position="11"/>
        <end position="25"/>
    </location>
</feature>
<dbReference type="InterPro" id="IPR050987">
    <property type="entry name" value="AtrR-like"/>
</dbReference>
<feature type="compositionally biased region" description="Basic and acidic residues" evidence="5">
    <location>
        <begin position="1"/>
        <end position="10"/>
    </location>
</feature>
<dbReference type="OMA" id="NDETRWE"/>
<proteinExistence type="predicted"/>
<feature type="region of interest" description="Disordered" evidence="5">
    <location>
        <begin position="54"/>
        <end position="87"/>
    </location>
</feature>
<dbReference type="SMART" id="SM00906">
    <property type="entry name" value="Fungal_trans"/>
    <property type="match status" value="1"/>
</dbReference>
<dbReference type="OrthoDB" id="4320670at2759"/>
<keyword evidence="2" id="KW-0479">Metal-binding</keyword>
<dbReference type="GO" id="GO:0003700">
    <property type="term" value="F:DNA-binding transcription factor activity"/>
    <property type="evidence" value="ECO:0007669"/>
    <property type="project" value="InterPro"/>
</dbReference>
<dbReference type="CDD" id="cd12148">
    <property type="entry name" value="fungal_TF_MHR"/>
    <property type="match status" value="1"/>
</dbReference>
<dbReference type="GO" id="GO:0008270">
    <property type="term" value="F:zinc ion binding"/>
    <property type="evidence" value="ECO:0007669"/>
    <property type="project" value="InterPro"/>
</dbReference>
<dbReference type="STRING" id="212818.A0A0D1WMC3"/>
<evidence type="ECO:0000259" key="6">
    <source>
        <dbReference type="SMART" id="SM00906"/>
    </source>
</evidence>
<keyword evidence="8" id="KW-1185">Reference proteome</keyword>
<dbReference type="GO" id="GO:0005634">
    <property type="term" value="C:nucleus"/>
    <property type="evidence" value="ECO:0007669"/>
    <property type="project" value="UniProtKB-SubCell"/>
</dbReference>
<name>A0A0D1WMC3_EXOME</name>
<evidence type="ECO:0000256" key="2">
    <source>
        <dbReference type="ARBA" id="ARBA00022723"/>
    </source>
</evidence>
<evidence type="ECO:0000313" key="8">
    <source>
        <dbReference type="Proteomes" id="UP000054302"/>
    </source>
</evidence>
<dbReference type="GeneID" id="27325339"/>
<dbReference type="Proteomes" id="UP000054302">
    <property type="component" value="Unassembled WGS sequence"/>
</dbReference>
<dbReference type="InterPro" id="IPR007219">
    <property type="entry name" value="XnlR_reg_dom"/>
</dbReference>
<evidence type="ECO:0000313" key="7">
    <source>
        <dbReference type="EMBL" id="KIV90160.1"/>
    </source>
</evidence>
<dbReference type="RefSeq" id="XP_016221734.1">
    <property type="nucleotide sequence ID" value="XM_016372402.1"/>
</dbReference>
<dbReference type="Pfam" id="PF04082">
    <property type="entry name" value="Fungal_trans"/>
    <property type="match status" value="1"/>
</dbReference>
<dbReference type="PANTHER" id="PTHR46910:SF3">
    <property type="entry name" value="HALOTOLERANCE PROTEIN 9-RELATED"/>
    <property type="match status" value="1"/>
</dbReference>
<evidence type="ECO:0000256" key="4">
    <source>
        <dbReference type="ARBA" id="ARBA00023242"/>
    </source>
</evidence>